<name>A0ABP1F6X6_9FLAO</name>
<sequence>MKDKKQHINKKFSLEDIKSSGFQKPKNYLTSFEDDLFAKIAEDTLPTESGYKVPKGYFDTLEDTIVAKATNDKPVTKVISLSQRVRKIIPYAAAASVLLFVGLNYFSIGTDNITIDDLSEAEIENWLYAANDSNEITDVLQITDFEDTSITDNMNDVEIENYLDDIDTSTLLNEIN</sequence>
<protein>
    <submittedName>
        <fullName evidence="2">Uncharacterized protein</fullName>
    </submittedName>
</protein>
<reference evidence="2 3" key="1">
    <citation type="submission" date="2024-05" db="EMBL/GenBank/DDBJ databases">
        <authorList>
            <person name="Duchaud E."/>
        </authorList>
    </citation>
    <scope>NUCLEOTIDE SEQUENCE [LARGE SCALE GENOMIC DNA]</scope>
    <source>
        <strain evidence="2">Ena-SAMPLE-TAB-13-05-2024-13:56:06:370-140308</strain>
    </source>
</reference>
<gene>
    <name evidence="2" type="ORF">T190423A01A_60044</name>
</gene>
<accession>A0ABP1F6X6</accession>
<comment type="caution">
    <text evidence="2">The sequence shown here is derived from an EMBL/GenBank/DDBJ whole genome shotgun (WGS) entry which is preliminary data.</text>
</comment>
<keyword evidence="1" id="KW-0472">Membrane</keyword>
<keyword evidence="1" id="KW-1133">Transmembrane helix</keyword>
<keyword evidence="3" id="KW-1185">Reference proteome</keyword>
<dbReference type="Proteomes" id="UP001497527">
    <property type="component" value="Unassembled WGS sequence"/>
</dbReference>
<evidence type="ECO:0000256" key="1">
    <source>
        <dbReference type="SAM" id="Phobius"/>
    </source>
</evidence>
<proteinExistence type="predicted"/>
<keyword evidence="1" id="KW-0812">Transmembrane</keyword>
<evidence type="ECO:0000313" key="2">
    <source>
        <dbReference type="EMBL" id="CAL2104107.1"/>
    </source>
</evidence>
<evidence type="ECO:0000313" key="3">
    <source>
        <dbReference type="Proteomes" id="UP001497527"/>
    </source>
</evidence>
<feature type="transmembrane region" description="Helical" evidence="1">
    <location>
        <begin position="88"/>
        <end position="108"/>
    </location>
</feature>
<dbReference type="RefSeq" id="WP_348718365.1">
    <property type="nucleotide sequence ID" value="NZ_CAXJIO010000015.1"/>
</dbReference>
<organism evidence="2 3">
    <name type="scientific">Tenacibaculum polynesiense</name>
    <dbReference type="NCBI Taxonomy" id="3137857"/>
    <lineage>
        <taxon>Bacteria</taxon>
        <taxon>Pseudomonadati</taxon>
        <taxon>Bacteroidota</taxon>
        <taxon>Flavobacteriia</taxon>
        <taxon>Flavobacteriales</taxon>
        <taxon>Flavobacteriaceae</taxon>
        <taxon>Tenacibaculum</taxon>
    </lineage>
</organism>
<dbReference type="EMBL" id="CAXJIO010000015">
    <property type="protein sequence ID" value="CAL2104107.1"/>
    <property type="molecule type" value="Genomic_DNA"/>
</dbReference>